<dbReference type="Pfam" id="PF01061">
    <property type="entry name" value="ABC2_membrane"/>
    <property type="match status" value="1"/>
</dbReference>
<keyword evidence="5" id="KW-0067">ATP-binding</keyword>
<keyword evidence="2" id="KW-0813">Transport</keyword>
<comment type="subcellular location">
    <subcellularLocation>
        <location evidence="1">Membrane</location>
        <topology evidence="1">Multi-pass membrane protein</topology>
    </subcellularLocation>
</comment>
<dbReference type="AlphaFoldDB" id="A0ABD3SSD4"/>
<keyword evidence="4" id="KW-0547">Nucleotide-binding</keyword>
<dbReference type="InterPro" id="IPR027417">
    <property type="entry name" value="P-loop_NTPase"/>
</dbReference>
<keyword evidence="12" id="KW-1185">Reference proteome</keyword>
<dbReference type="SUPFAM" id="SSF52540">
    <property type="entry name" value="P-loop containing nucleoside triphosphate hydrolases"/>
    <property type="match status" value="1"/>
</dbReference>
<dbReference type="Pfam" id="PF00005">
    <property type="entry name" value="ABC_tran"/>
    <property type="match status" value="1"/>
</dbReference>
<feature type="transmembrane region" description="Helical" evidence="9">
    <location>
        <begin position="580"/>
        <end position="604"/>
    </location>
</feature>
<proteinExistence type="predicted"/>
<gene>
    <name evidence="11" type="ORF">ACHAXA_005057</name>
</gene>
<comment type="caution">
    <text evidence="11">The sequence shown here is derived from an EMBL/GenBank/DDBJ whole genome shotgun (WGS) entry which is preliminary data.</text>
</comment>
<evidence type="ECO:0000256" key="7">
    <source>
        <dbReference type="ARBA" id="ARBA00023136"/>
    </source>
</evidence>
<dbReference type="PROSITE" id="PS50893">
    <property type="entry name" value="ABC_TRANSPORTER_2"/>
    <property type="match status" value="1"/>
</dbReference>
<dbReference type="GO" id="GO:0005524">
    <property type="term" value="F:ATP binding"/>
    <property type="evidence" value="ECO:0007669"/>
    <property type="project" value="UniProtKB-KW"/>
</dbReference>
<evidence type="ECO:0000256" key="3">
    <source>
        <dbReference type="ARBA" id="ARBA00022692"/>
    </source>
</evidence>
<dbReference type="SMART" id="SM00382">
    <property type="entry name" value="AAA"/>
    <property type="match status" value="1"/>
</dbReference>
<dbReference type="InterPro" id="IPR017871">
    <property type="entry name" value="ABC_transporter-like_CS"/>
</dbReference>
<evidence type="ECO:0000256" key="8">
    <source>
        <dbReference type="SAM" id="MobiDB-lite"/>
    </source>
</evidence>
<name>A0ABD3SSD4_9STRA</name>
<organism evidence="11 12">
    <name type="scientific">Cyclostephanos tholiformis</name>
    <dbReference type="NCBI Taxonomy" id="382380"/>
    <lineage>
        <taxon>Eukaryota</taxon>
        <taxon>Sar</taxon>
        <taxon>Stramenopiles</taxon>
        <taxon>Ochrophyta</taxon>
        <taxon>Bacillariophyta</taxon>
        <taxon>Coscinodiscophyceae</taxon>
        <taxon>Thalassiosirophycidae</taxon>
        <taxon>Stephanodiscales</taxon>
        <taxon>Stephanodiscaceae</taxon>
        <taxon>Cyclostephanos</taxon>
    </lineage>
</organism>
<evidence type="ECO:0000256" key="1">
    <source>
        <dbReference type="ARBA" id="ARBA00004141"/>
    </source>
</evidence>
<dbReference type="Gene3D" id="3.40.50.300">
    <property type="entry name" value="P-loop containing nucleotide triphosphate hydrolases"/>
    <property type="match status" value="1"/>
</dbReference>
<keyword evidence="7 9" id="KW-0472">Membrane</keyword>
<reference evidence="11 12" key="1">
    <citation type="submission" date="2024-10" db="EMBL/GenBank/DDBJ databases">
        <title>Updated reference genomes for cyclostephanoid diatoms.</title>
        <authorList>
            <person name="Roberts W.R."/>
            <person name="Alverson A.J."/>
        </authorList>
    </citation>
    <scope>NUCLEOTIDE SEQUENCE [LARGE SCALE GENOMIC DNA]</scope>
    <source>
        <strain evidence="11 12">AJA228-03</strain>
    </source>
</reference>
<feature type="transmembrane region" description="Helical" evidence="9">
    <location>
        <begin position="469"/>
        <end position="493"/>
    </location>
</feature>
<dbReference type="PANTHER" id="PTHR48041:SF63">
    <property type="entry name" value="EARLY GENE AT 23, ISOFORM C"/>
    <property type="match status" value="1"/>
</dbReference>
<evidence type="ECO:0000313" key="11">
    <source>
        <dbReference type="EMBL" id="KAL3827311.1"/>
    </source>
</evidence>
<evidence type="ECO:0000256" key="5">
    <source>
        <dbReference type="ARBA" id="ARBA00022840"/>
    </source>
</evidence>
<evidence type="ECO:0000259" key="10">
    <source>
        <dbReference type="PROSITE" id="PS50893"/>
    </source>
</evidence>
<dbReference type="InterPro" id="IPR003439">
    <property type="entry name" value="ABC_transporter-like_ATP-bd"/>
</dbReference>
<dbReference type="GO" id="GO:0016020">
    <property type="term" value="C:membrane"/>
    <property type="evidence" value="ECO:0007669"/>
    <property type="project" value="UniProtKB-SubCell"/>
</dbReference>
<dbReference type="InterPro" id="IPR050352">
    <property type="entry name" value="ABCG_transporters"/>
</dbReference>
<protein>
    <recommendedName>
        <fullName evidence="10">ABC transporter domain-containing protein</fullName>
    </recommendedName>
</protein>
<accession>A0ABD3SSD4</accession>
<dbReference type="Proteomes" id="UP001530377">
    <property type="component" value="Unassembled WGS sequence"/>
</dbReference>
<evidence type="ECO:0000256" key="9">
    <source>
        <dbReference type="SAM" id="Phobius"/>
    </source>
</evidence>
<feature type="transmembrane region" description="Helical" evidence="9">
    <location>
        <begin position="616"/>
        <end position="642"/>
    </location>
</feature>
<evidence type="ECO:0000256" key="2">
    <source>
        <dbReference type="ARBA" id="ARBA00022448"/>
    </source>
</evidence>
<evidence type="ECO:0000256" key="4">
    <source>
        <dbReference type="ARBA" id="ARBA00022741"/>
    </source>
</evidence>
<dbReference type="PANTHER" id="PTHR48041">
    <property type="entry name" value="ABC TRANSPORTER G FAMILY MEMBER 28"/>
    <property type="match status" value="1"/>
</dbReference>
<feature type="transmembrane region" description="Helical" evidence="9">
    <location>
        <begin position="700"/>
        <end position="721"/>
    </location>
</feature>
<feature type="domain" description="ABC transporter" evidence="10">
    <location>
        <begin position="147"/>
        <end position="385"/>
    </location>
</feature>
<dbReference type="PROSITE" id="PS00211">
    <property type="entry name" value="ABC_TRANSPORTER_1"/>
    <property type="match status" value="1"/>
</dbReference>
<feature type="transmembrane region" description="Helical" evidence="9">
    <location>
        <begin position="505"/>
        <end position="526"/>
    </location>
</feature>
<sequence length="730" mass="78694">MTMEEEMMQEGRGTGGWVASSTSALARPAGGGLGGGVDGDALGRWTVTSTAATKSASGRTRTTGGMHLRWIRITKTVERKEGGAGLLRGSIADGSSTAPTREKGGAGGGGRAITGLVGRRKRGGGDYIASGAPGVVAGWGEDGGTVAKNDDDGNNNGKTKVILDGVSGSANPGEVLALMGPSGSGKTSVLDVLSGRSTHDGSGVITLDTVIVNDKLMKKMKKRVAYVKQADIFFGHLTVRDQLTYTALLRLPSEWPKCKKVEEVNRTIRRLRLNKCADTPINMISGGEKKRVNIGSELLTDPSIILLDEPTSGLDSTSAVGLMNILHELARIEGKTIITSIHQPSSAVFFAFDKLMLLSDGHVVYFGTPRGSLEHSTGGGGTTSTKRTLLDSWDAEAFARLIEDEDAAERNAFDIVGVEDGCGGKGRGMPRRALSRRESAVLTEKSFNATWWMQYKVLVHRSMKNSRSAIFTTLNFVKAGAIGFMCGLLWFQMPYTESTVFDRSSYYFFTMTFWVFDAMFTAYMTFPLERAIIFKERSSGAYRLSAYFIAKTTSEAPARLTLPSIYMLISYWMSGVNNDFRIFLASTLCSLLSVLAGESIGLFLGAAVLDMEKGMVVMTVVSLGLMVVGGFFVRTLPVWMVWFGYLSPFKYSYNSSVQLVFDKPVPCDGSKVLSSCQGGAVGSASVEEVLEFLGVEYSTGLNVALLFVMFVVIRIMAFFALKSKKADERT</sequence>
<feature type="region of interest" description="Disordered" evidence="8">
    <location>
        <begin position="84"/>
        <end position="117"/>
    </location>
</feature>
<keyword evidence="6 9" id="KW-1133">Transmembrane helix</keyword>
<keyword evidence="3 9" id="KW-0812">Transmembrane</keyword>
<dbReference type="EMBL" id="JALLPB020000005">
    <property type="protein sequence ID" value="KAL3827311.1"/>
    <property type="molecule type" value="Genomic_DNA"/>
</dbReference>
<evidence type="ECO:0000313" key="12">
    <source>
        <dbReference type="Proteomes" id="UP001530377"/>
    </source>
</evidence>
<dbReference type="InterPro" id="IPR003593">
    <property type="entry name" value="AAA+_ATPase"/>
</dbReference>
<evidence type="ECO:0000256" key="6">
    <source>
        <dbReference type="ARBA" id="ARBA00022989"/>
    </source>
</evidence>
<dbReference type="InterPro" id="IPR013525">
    <property type="entry name" value="ABC2_TM"/>
</dbReference>